<dbReference type="Proteomes" id="UP000319722">
    <property type="component" value="Unassembled WGS sequence"/>
</dbReference>
<evidence type="ECO:0000313" key="2">
    <source>
        <dbReference type="Proteomes" id="UP000319722"/>
    </source>
</evidence>
<sequence>MHRQHMGHYFICRWQLLDRGLQASPEWARASRHPNKGKNYDGELQWLQATQRALIHVIAAVLAEIDRRIESGNSRWSWSKDERLKQPLAFDLGVQLLSPVATLAELGGKADARMDRLKEGELHARAAALARQAPAYLARWRKWLADNQQAEVHDTDIEREPVLLLESPRSTPLPADVSTFFSNFVHDSMAGFIGFGMPEFEANGFGLAKFRRIYAGNRGDDFLRGMVVRANEKKIAAAQALRTQTAQWRMESENYRRANPNPW</sequence>
<dbReference type="EMBL" id="VIVL01000016">
    <property type="protein sequence ID" value="TWD75753.1"/>
    <property type="molecule type" value="Genomic_DNA"/>
</dbReference>
<comment type="caution">
    <text evidence="1">The sequence shown here is derived from an EMBL/GenBank/DDBJ whole genome shotgun (WGS) entry which is preliminary data.</text>
</comment>
<name>A0A561BA62_9BURK</name>
<dbReference type="AlphaFoldDB" id="A0A561BA62"/>
<proteinExistence type="predicted"/>
<organism evidence="1 2">
    <name type="scientific">Variovorax beijingensis</name>
    <dbReference type="NCBI Taxonomy" id="2496117"/>
    <lineage>
        <taxon>Bacteria</taxon>
        <taxon>Pseudomonadati</taxon>
        <taxon>Pseudomonadota</taxon>
        <taxon>Betaproteobacteria</taxon>
        <taxon>Burkholderiales</taxon>
        <taxon>Comamonadaceae</taxon>
        <taxon>Variovorax</taxon>
    </lineage>
</organism>
<protein>
    <submittedName>
        <fullName evidence="1">Uncharacterized protein</fullName>
    </submittedName>
</protein>
<accession>A0A561BA62</accession>
<evidence type="ECO:0000313" key="1">
    <source>
        <dbReference type="EMBL" id="TWD75753.1"/>
    </source>
</evidence>
<gene>
    <name evidence="1" type="ORF">FB547_11680</name>
</gene>
<reference evidence="1 2" key="1">
    <citation type="submission" date="2019-06" db="EMBL/GenBank/DDBJ databases">
        <title>Sorghum-associated microbial communities from plants grown in Nebraska, USA.</title>
        <authorList>
            <person name="Schachtman D."/>
        </authorList>
    </citation>
    <scope>NUCLEOTIDE SEQUENCE [LARGE SCALE GENOMIC DNA]</scope>
    <source>
        <strain evidence="1 2">T529</strain>
    </source>
</reference>